<accession>A0A285JAB3</accession>
<protein>
    <recommendedName>
        <fullName evidence="3">Orc1-like AAA ATPase domain-containing protein</fullName>
    </recommendedName>
</protein>
<dbReference type="SMART" id="SM00028">
    <property type="entry name" value="TPR"/>
    <property type="match status" value="4"/>
</dbReference>
<gene>
    <name evidence="1" type="ORF">SAMN06297280_3142</name>
</gene>
<dbReference type="InterPro" id="IPR019734">
    <property type="entry name" value="TPR_rpt"/>
</dbReference>
<dbReference type="SUPFAM" id="SSF52540">
    <property type="entry name" value="P-loop containing nucleoside triphosphate hydrolases"/>
    <property type="match status" value="1"/>
</dbReference>
<keyword evidence="2" id="KW-1185">Reference proteome</keyword>
<dbReference type="Gene3D" id="1.25.40.10">
    <property type="entry name" value="Tetratricopeptide repeat domain"/>
    <property type="match status" value="1"/>
</dbReference>
<dbReference type="Gene3D" id="3.40.50.300">
    <property type="entry name" value="P-loop containing nucleotide triphosphate hydrolases"/>
    <property type="match status" value="1"/>
</dbReference>
<dbReference type="AlphaFoldDB" id="A0A285JAB3"/>
<proteinExistence type="predicted"/>
<dbReference type="InterPro" id="IPR027417">
    <property type="entry name" value="P-loop_NTPase"/>
</dbReference>
<organism evidence="1 2">
    <name type="scientific">Arsukibacterium tuosuense</name>
    <dbReference type="NCBI Taxonomy" id="1323745"/>
    <lineage>
        <taxon>Bacteria</taxon>
        <taxon>Pseudomonadati</taxon>
        <taxon>Pseudomonadota</taxon>
        <taxon>Gammaproteobacteria</taxon>
        <taxon>Chromatiales</taxon>
        <taxon>Chromatiaceae</taxon>
        <taxon>Arsukibacterium</taxon>
    </lineage>
</organism>
<evidence type="ECO:0000313" key="1">
    <source>
        <dbReference type="EMBL" id="SNY56817.1"/>
    </source>
</evidence>
<dbReference type="SUPFAM" id="SSF48452">
    <property type="entry name" value="TPR-like"/>
    <property type="match status" value="1"/>
</dbReference>
<evidence type="ECO:0008006" key="3">
    <source>
        <dbReference type="Google" id="ProtNLM"/>
    </source>
</evidence>
<dbReference type="EMBL" id="OBEB01000007">
    <property type="protein sequence ID" value="SNY56817.1"/>
    <property type="molecule type" value="Genomic_DNA"/>
</dbReference>
<dbReference type="InterPro" id="IPR011990">
    <property type="entry name" value="TPR-like_helical_dom_sf"/>
</dbReference>
<sequence>MPIQPKFRFDSPPDSAQRYFTDRDEPRAIFAKYLNANSTEEHQILNFYGIGGVGKSRLITEFVNSVKKSDRWTPLTLDMAQANLHESAAALLNLRNQLAKALPKFKFRSFDYVYATYWQKLNPSIDLSDSSFDILENSDLLTEIGTNLFDTLEAVPGLGIINKVAKLGKKANSAINSWWLKRGCSITQQLEQKQSNEIKLWLPAYFAQDIHDFLDEYPQHRVCVFFDTYEALWENNTSAGKFFEVDEWVRELVGHLPQFLFVIAGREKLRWLETDPDWNDVIDSHILERLSDKDSTLFLERCGIANNTIASAIAISSEGSPFYLDLAVDSYRKLLSSGKSPDITDFMGKTPRELLDRFIRYLDRNELASLKVLALCRTYDVDLFSALMKAFETGYSPVNFAEFNRYSFIHHINEHDFTISALMKRAMIDYLEKDTQIRVRSFLYHYFRDKITDLALEGAKGFSNFDNVSYYATDLVFNNEKRFDYLMLCGRVYQYQTKMADALAQYEKAVSVADSNLIEVQQARIEIATTQRQHGDEVAASRTIKKILEDCIVEPSDEIKGKALVQLGLCYYSLAQTKHEPALIEKCIECYQEGLELALKLEDAKQIVYTKLSLSTAFESIGKIPEAIELLHECKVLAKKNGFEHQYIDCLNGLARKYIIIGEYTTAIELAEEGLKRWQQSNFKRGQLVMCCHLLEAHFKLGNPKESVTEILTDGQTLSEDVTETLIIQMFEKSKSLWL</sequence>
<reference evidence="2" key="1">
    <citation type="submission" date="2017-09" db="EMBL/GenBank/DDBJ databases">
        <authorList>
            <person name="Varghese N."/>
            <person name="Submissions S."/>
        </authorList>
    </citation>
    <scope>NUCLEOTIDE SEQUENCE [LARGE SCALE GENOMIC DNA]</scope>
    <source>
        <strain evidence="2">CGMCC 1.12461</strain>
    </source>
</reference>
<name>A0A285JAB3_9GAMM</name>
<dbReference type="OrthoDB" id="5772846at2"/>
<evidence type="ECO:0000313" key="2">
    <source>
        <dbReference type="Proteomes" id="UP000219353"/>
    </source>
</evidence>
<dbReference type="Proteomes" id="UP000219353">
    <property type="component" value="Unassembled WGS sequence"/>
</dbReference>
<dbReference type="RefSeq" id="WP_097112344.1">
    <property type="nucleotide sequence ID" value="NZ_OBEB01000007.1"/>
</dbReference>